<keyword evidence="3" id="KW-0963">Cytoplasm</keyword>
<dbReference type="InterPro" id="IPR001020">
    <property type="entry name" value="PTS_HPr_His_P_site"/>
</dbReference>
<dbReference type="SUPFAM" id="SSF55594">
    <property type="entry name" value="HPr-like"/>
    <property type="match status" value="1"/>
</dbReference>
<evidence type="ECO:0000259" key="5">
    <source>
        <dbReference type="PROSITE" id="PS51350"/>
    </source>
</evidence>
<accession>A0ABV7R0E0</accession>
<evidence type="ECO:0000313" key="7">
    <source>
        <dbReference type="Proteomes" id="UP001595721"/>
    </source>
</evidence>
<evidence type="ECO:0000256" key="4">
    <source>
        <dbReference type="ARBA" id="ARBA00022683"/>
    </source>
</evidence>
<dbReference type="InterPro" id="IPR035895">
    <property type="entry name" value="HPr-like_sf"/>
</dbReference>
<evidence type="ECO:0000256" key="3">
    <source>
        <dbReference type="ARBA" id="ARBA00022490"/>
    </source>
</evidence>
<dbReference type="RefSeq" id="WP_374424740.1">
    <property type="nucleotide sequence ID" value="NZ_JBHRXJ010000001.1"/>
</dbReference>
<feature type="domain" description="HPr" evidence="5">
    <location>
        <begin position="8"/>
        <end position="95"/>
    </location>
</feature>
<protein>
    <submittedName>
        <fullName evidence="6">HPr family phosphocarrier protein</fullName>
    </submittedName>
</protein>
<dbReference type="Gene3D" id="3.30.1340.10">
    <property type="entry name" value="HPr-like"/>
    <property type="match status" value="1"/>
</dbReference>
<dbReference type="Proteomes" id="UP001595721">
    <property type="component" value="Unassembled WGS sequence"/>
</dbReference>
<dbReference type="InterPro" id="IPR000032">
    <property type="entry name" value="HPr-like"/>
</dbReference>
<comment type="caution">
    <text evidence="6">The sequence shown here is derived from an EMBL/GenBank/DDBJ whole genome shotgun (WGS) entry which is preliminary data.</text>
</comment>
<comment type="subcellular location">
    <subcellularLocation>
        <location evidence="1">Cytoplasm</location>
    </subcellularLocation>
</comment>
<dbReference type="PANTHER" id="PTHR33705">
    <property type="entry name" value="PHOSPHOCARRIER PROTEIN HPR"/>
    <property type="match status" value="1"/>
</dbReference>
<dbReference type="InterPro" id="IPR050399">
    <property type="entry name" value="HPr"/>
</dbReference>
<dbReference type="NCBIfam" id="TIGR01003">
    <property type="entry name" value="PTS_HPr_family"/>
    <property type="match status" value="1"/>
</dbReference>
<evidence type="ECO:0000256" key="1">
    <source>
        <dbReference type="ARBA" id="ARBA00004496"/>
    </source>
</evidence>
<dbReference type="PRINTS" id="PR00107">
    <property type="entry name" value="PHOSPHOCPHPR"/>
</dbReference>
<keyword evidence="7" id="KW-1185">Reference proteome</keyword>
<sequence>MSEQVNGAVTRELAIINEKGLHARASAKFVETVERFDARATVEKDGISVSGDSIMGLLMLTAPRGSTIVVTTQGAQAAQLADALTALVGDYFGEGM</sequence>
<comment type="similarity">
    <text evidence="2">Belongs to the HPr family.</text>
</comment>
<dbReference type="EMBL" id="JBHRXJ010000001">
    <property type="protein sequence ID" value="MFC3526762.1"/>
    <property type="molecule type" value="Genomic_DNA"/>
</dbReference>
<gene>
    <name evidence="6" type="ORF">ACFOMH_01165</name>
</gene>
<evidence type="ECO:0000256" key="2">
    <source>
        <dbReference type="ARBA" id="ARBA00010736"/>
    </source>
</evidence>
<name>A0ABV7R0E0_9RHOB</name>
<dbReference type="PANTHER" id="PTHR33705:SF2">
    <property type="entry name" value="PHOSPHOCARRIER PROTEIN NPR"/>
    <property type="match status" value="1"/>
</dbReference>
<proteinExistence type="inferred from homology"/>
<dbReference type="CDD" id="cd00367">
    <property type="entry name" value="PTS-HPr_like"/>
    <property type="match status" value="1"/>
</dbReference>
<dbReference type="Pfam" id="PF00381">
    <property type="entry name" value="PTS-HPr"/>
    <property type="match status" value="1"/>
</dbReference>
<evidence type="ECO:0000313" key="6">
    <source>
        <dbReference type="EMBL" id="MFC3526762.1"/>
    </source>
</evidence>
<dbReference type="PROSITE" id="PS00369">
    <property type="entry name" value="PTS_HPR_HIS"/>
    <property type="match status" value="1"/>
</dbReference>
<keyword evidence="4" id="KW-0598">Phosphotransferase system</keyword>
<reference evidence="7" key="1">
    <citation type="journal article" date="2019" name="Int. J. Syst. Evol. Microbiol.">
        <title>The Global Catalogue of Microorganisms (GCM) 10K type strain sequencing project: providing services to taxonomists for standard genome sequencing and annotation.</title>
        <authorList>
            <consortium name="The Broad Institute Genomics Platform"/>
            <consortium name="The Broad Institute Genome Sequencing Center for Infectious Disease"/>
            <person name="Wu L."/>
            <person name="Ma J."/>
        </authorList>
    </citation>
    <scope>NUCLEOTIDE SEQUENCE [LARGE SCALE GENOMIC DNA]</scope>
    <source>
        <strain evidence="7">KCTC 42899</strain>
    </source>
</reference>
<organism evidence="6 7">
    <name type="scientific">Paracoccus mangrovi</name>
    <dbReference type="NCBI Taxonomy" id="1715645"/>
    <lineage>
        <taxon>Bacteria</taxon>
        <taxon>Pseudomonadati</taxon>
        <taxon>Pseudomonadota</taxon>
        <taxon>Alphaproteobacteria</taxon>
        <taxon>Rhodobacterales</taxon>
        <taxon>Paracoccaceae</taxon>
        <taxon>Paracoccus</taxon>
    </lineage>
</organism>
<dbReference type="PROSITE" id="PS51350">
    <property type="entry name" value="PTS_HPR_DOM"/>
    <property type="match status" value="1"/>
</dbReference>